<keyword evidence="7" id="KW-0862">Zinc</keyword>
<dbReference type="EMBL" id="CP072756">
    <property type="protein sequence ID" value="QUC21001.1"/>
    <property type="molecule type" value="Genomic_DNA"/>
</dbReference>
<accession>A0A8E5MIG4</accession>
<dbReference type="GeneID" id="66066020"/>
<dbReference type="PANTHER" id="PTHR11774:SF4">
    <property type="entry name" value="GERANYLGERANYL TRANSFERASE TYPE-1 SUBUNIT BETA"/>
    <property type="match status" value="1"/>
</dbReference>
<evidence type="ECO:0000259" key="8">
    <source>
        <dbReference type="Pfam" id="PF00432"/>
    </source>
</evidence>
<evidence type="ECO:0000256" key="7">
    <source>
        <dbReference type="ARBA" id="ARBA00022833"/>
    </source>
</evidence>
<dbReference type="Gene3D" id="1.50.10.20">
    <property type="match status" value="1"/>
</dbReference>
<name>A0A8E5MIG4_USTVR</name>
<evidence type="ECO:0000256" key="3">
    <source>
        <dbReference type="ARBA" id="ARBA00022602"/>
    </source>
</evidence>
<dbReference type="AlphaFoldDB" id="A0A8E5MIG4"/>
<organism evidence="9 10">
    <name type="scientific">Ustilaginoidea virens</name>
    <name type="common">Rice false smut fungus</name>
    <name type="synonym">Villosiclava virens</name>
    <dbReference type="NCBI Taxonomy" id="1159556"/>
    <lineage>
        <taxon>Eukaryota</taxon>
        <taxon>Fungi</taxon>
        <taxon>Dikarya</taxon>
        <taxon>Ascomycota</taxon>
        <taxon>Pezizomycotina</taxon>
        <taxon>Sordariomycetes</taxon>
        <taxon>Hypocreomycetidae</taxon>
        <taxon>Hypocreales</taxon>
        <taxon>Clavicipitaceae</taxon>
        <taxon>Ustilaginoidea</taxon>
    </lineage>
</organism>
<dbReference type="KEGG" id="uvi:66066020"/>
<evidence type="ECO:0000256" key="5">
    <source>
        <dbReference type="ARBA" id="ARBA00022723"/>
    </source>
</evidence>
<dbReference type="Pfam" id="PF00432">
    <property type="entry name" value="Prenyltrans"/>
    <property type="match status" value="1"/>
</dbReference>
<evidence type="ECO:0000256" key="4">
    <source>
        <dbReference type="ARBA" id="ARBA00022679"/>
    </source>
</evidence>
<feature type="domain" description="Prenyltransferase alpha-alpha toroid" evidence="8">
    <location>
        <begin position="8"/>
        <end position="385"/>
    </location>
</feature>
<dbReference type="PANTHER" id="PTHR11774">
    <property type="entry name" value="GERANYLGERANYL TRANSFERASE TYPE BETA SUBUNIT"/>
    <property type="match status" value="1"/>
</dbReference>
<keyword evidence="4" id="KW-0808">Transferase</keyword>
<evidence type="ECO:0000256" key="1">
    <source>
        <dbReference type="ARBA" id="ARBA00001947"/>
    </source>
</evidence>
<dbReference type="Proteomes" id="UP000027002">
    <property type="component" value="Chromosome 4"/>
</dbReference>
<proteinExistence type="inferred from homology"/>
<dbReference type="SUPFAM" id="SSF48239">
    <property type="entry name" value="Terpenoid cyclases/Protein prenyltransferases"/>
    <property type="match status" value="1"/>
</dbReference>
<evidence type="ECO:0000256" key="6">
    <source>
        <dbReference type="ARBA" id="ARBA00022737"/>
    </source>
</evidence>
<evidence type="ECO:0000313" key="10">
    <source>
        <dbReference type="Proteomes" id="UP000027002"/>
    </source>
</evidence>
<comment type="cofactor">
    <cofactor evidence="1">
        <name>Zn(2+)</name>
        <dbReference type="ChEBI" id="CHEBI:29105"/>
    </cofactor>
</comment>
<dbReference type="GO" id="GO:0005953">
    <property type="term" value="C:CAAX-protein geranylgeranyltransferase complex"/>
    <property type="evidence" value="ECO:0007669"/>
    <property type="project" value="TreeGrafter"/>
</dbReference>
<keyword evidence="5" id="KW-0479">Metal-binding</keyword>
<dbReference type="InterPro" id="IPR001330">
    <property type="entry name" value="Prenyltrans"/>
</dbReference>
<evidence type="ECO:0000313" key="9">
    <source>
        <dbReference type="EMBL" id="QUC21001.1"/>
    </source>
</evidence>
<dbReference type="GO" id="GO:0004662">
    <property type="term" value="F:CAAX-protein geranylgeranyltransferase activity"/>
    <property type="evidence" value="ECO:0007669"/>
    <property type="project" value="TreeGrafter"/>
</dbReference>
<comment type="similarity">
    <text evidence="2">Belongs to the protein prenyltransferase subunit beta family.</text>
</comment>
<keyword evidence="10" id="KW-1185">Reference proteome</keyword>
<sequence>MAASTKSLDVAQHIRYWQRCFNSHLPSLYTPNDSTRLTFASFIVSALELLSSPLSAEDRTSIQSWVLSLQHPDGGFCGSPTHMLPGQDAFKGSANLAATFFALLLLAIAADSDAEARAAFARVRRRKLLRWLRRLQRQDGSFGQVLWEGEAVGGRDMRHSYLASCIRWMLRGGLDKDQDPAGHEDDIDVGRMVHHIRHTQTYDGGVAEASEHESHAGYAYCAIGALYMLDRPPSWDAPHKSSFISQTLADKKGLVQFLVHRQFNYLAEQESRDLDGDGENFIETKLGDLGAGQGCTHVGWNGRWNKKADTCYSWWVAATLAMVDSCHAVNIPASRRYLLEMTQQKFGGFSKCAGGHPDLYHSYLGLAALAVMVDDDLKQLDVALCCSKETVRKVQLARDGLLDACREREDFGSDGFWESQS</sequence>
<reference evidence="9" key="1">
    <citation type="submission" date="2020-03" db="EMBL/GenBank/DDBJ databases">
        <title>A mixture of massive structural variations and highly conserved coding sequences in Ustilaginoidea virens genome.</title>
        <authorList>
            <person name="Zhang K."/>
            <person name="Zhao Z."/>
            <person name="Zhang Z."/>
            <person name="Li Y."/>
            <person name="Hsiang T."/>
            <person name="Sun W."/>
        </authorList>
    </citation>
    <scope>NUCLEOTIDE SEQUENCE</scope>
    <source>
        <strain evidence="9">UV-8b</strain>
    </source>
</reference>
<dbReference type="RefSeq" id="XP_042998674.1">
    <property type="nucleotide sequence ID" value="XM_043142740.1"/>
</dbReference>
<keyword evidence="3" id="KW-0637">Prenyltransferase</keyword>
<dbReference type="InterPro" id="IPR008930">
    <property type="entry name" value="Terpenoid_cyclase/PrenylTrfase"/>
</dbReference>
<keyword evidence="6" id="KW-0677">Repeat</keyword>
<dbReference type="InterPro" id="IPR045089">
    <property type="entry name" value="PGGT1B-like"/>
</dbReference>
<evidence type="ECO:0000256" key="2">
    <source>
        <dbReference type="ARBA" id="ARBA00010497"/>
    </source>
</evidence>
<dbReference type="GO" id="GO:0046872">
    <property type="term" value="F:metal ion binding"/>
    <property type="evidence" value="ECO:0007669"/>
    <property type="project" value="UniProtKB-KW"/>
</dbReference>
<dbReference type="OrthoDB" id="24893at2759"/>
<gene>
    <name evidence="9" type="ORF">UV8b_05242</name>
</gene>
<protein>
    <recommendedName>
        <fullName evidence="8">Prenyltransferase alpha-alpha toroid domain-containing protein</fullName>
    </recommendedName>
</protein>